<evidence type="ECO:0000313" key="4">
    <source>
        <dbReference type="Proteomes" id="UP000053201"/>
    </source>
</evidence>
<dbReference type="SUPFAM" id="SSF50129">
    <property type="entry name" value="GroES-like"/>
    <property type="match status" value="1"/>
</dbReference>
<dbReference type="RefSeq" id="XP_016606129.1">
    <property type="nucleotide sequence ID" value="XM_016754698.1"/>
</dbReference>
<keyword evidence="4" id="KW-1185">Reference proteome</keyword>
<dbReference type="Gene3D" id="3.40.50.720">
    <property type="entry name" value="NAD(P)-binding Rossmann-like Domain"/>
    <property type="match status" value="1"/>
</dbReference>
<keyword evidence="1" id="KW-0560">Oxidoreductase</keyword>
<dbReference type="InterPro" id="IPR011032">
    <property type="entry name" value="GroES-like_sf"/>
</dbReference>
<dbReference type="InterPro" id="IPR041694">
    <property type="entry name" value="ADH_N_2"/>
</dbReference>
<evidence type="ECO:0000259" key="2">
    <source>
        <dbReference type="SMART" id="SM00829"/>
    </source>
</evidence>
<dbReference type="Pfam" id="PF00107">
    <property type="entry name" value="ADH_zinc_N"/>
    <property type="match status" value="1"/>
</dbReference>
<gene>
    <name evidence="3" type="ORF">SPPG_06499</name>
</gene>
<name>A0A0L0HB51_SPIPD</name>
<dbReference type="FunCoup" id="A0A0L0HB51">
    <property type="interactions" value="66"/>
</dbReference>
<dbReference type="InParanoid" id="A0A0L0HB51"/>
<dbReference type="GeneID" id="27689793"/>
<dbReference type="InterPro" id="IPR045010">
    <property type="entry name" value="MDR_fam"/>
</dbReference>
<dbReference type="OrthoDB" id="809632at2759"/>
<dbReference type="Gene3D" id="3.90.180.10">
    <property type="entry name" value="Medium-chain alcohol dehydrogenases, catalytic domain"/>
    <property type="match status" value="1"/>
</dbReference>
<dbReference type="InterPro" id="IPR013149">
    <property type="entry name" value="ADH-like_C"/>
</dbReference>
<dbReference type="InterPro" id="IPR036291">
    <property type="entry name" value="NAD(P)-bd_dom_sf"/>
</dbReference>
<dbReference type="PANTHER" id="PTHR43205">
    <property type="entry name" value="PROSTAGLANDIN REDUCTASE"/>
    <property type="match status" value="1"/>
</dbReference>
<evidence type="ECO:0000256" key="1">
    <source>
        <dbReference type="ARBA" id="ARBA00023002"/>
    </source>
</evidence>
<dbReference type="AlphaFoldDB" id="A0A0L0HB51"/>
<organism evidence="3 4">
    <name type="scientific">Spizellomyces punctatus (strain DAOM BR117)</name>
    <dbReference type="NCBI Taxonomy" id="645134"/>
    <lineage>
        <taxon>Eukaryota</taxon>
        <taxon>Fungi</taxon>
        <taxon>Fungi incertae sedis</taxon>
        <taxon>Chytridiomycota</taxon>
        <taxon>Chytridiomycota incertae sedis</taxon>
        <taxon>Chytridiomycetes</taxon>
        <taxon>Spizellomycetales</taxon>
        <taxon>Spizellomycetaceae</taxon>
        <taxon>Spizellomyces</taxon>
    </lineage>
</organism>
<dbReference type="InterPro" id="IPR020843">
    <property type="entry name" value="ER"/>
</dbReference>
<dbReference type="eggNOG" id="KOG1196">
    <property type="taxonomic scope" value="Eukaryota"/>
</dbReference>
<dbReference type="EMBL" id="KQ257461">
    <property type="protein sequence ID" value="KNC98089.1"/>
    <property type="molecule type" value="Genomic_DNA"/>
</dbReference>
<dbReference type="SMART" id="SM00829">
    <property type="entry name" value="PKS_ER"/>
    <property type="match status" value="1"/>
</dbReference>
<dbReference type="CDD" id="cd05288">
    <property type="entry name" value="PGDH"/>
    <property type="match status" value="1"/>
</dbReference>
<dbReference type="PANTHER" id="PTHR43205:SF7">
    <property type="entry name" value="PROSTAGLANDIN REDUCTASE 1"/>
    <property type="match status" value="1"/>
</dbReference>
<protein>
    <recommendedName>
        <fullName evidence="2">Enoyl reductase (ER) domain-containing protein</fullName>
    </recommendedName>
</protein>
<sequence length="349" mass="37870">MSKTNTQVLFKQDPGAGWVEPSHMEVTKTAFDPDTVELKEGDVLVKVLYLSLDPYMRGRMNTSKARYVNAFEVGKPMQGGGVSQVYRVGGKSEYAKGDIVVGFVGWEEWSVIPGGQGLKKLDASLPVPLSYYLGILGMPGQTAYCGLIKLGEPKPGETVYVSGAAGAVGLVVGQIAKAKGCYVVGSAGSDEKVKVLLEEAGYDAAFNYKTVESFDKALKEYCPKGIDVYFDNVGGEMLDAALTHMNVHGRIPVCGGISQYNVETPYGVKNLLEIIGKRIKIQGFLVGDFWADKELMANFGKDMFNWVKEGKIVYKEQIDEGLESAPEAFVGMLKGRNTGKQIVKVADRD</sequence>
<proteinExistence type="predicted"/>
<dbReference type="FunFam" id="3.40.50.720:FF:000121">
    <property type="entry name" value="Prostaglandin reductase 2"/>
    <property type="match status" value="1"/>
</dbReference>
<dbReference type="SUPFAM" id="SSF51735">
    <property type="entry name" value="NAD(P)-binding Rossmann-fold domains"/>
    <property type="match status" value="1"/>
</dbReference>
<dbReference type="STRING" id="645134.A0A0L0HB51"/>
<dbReference type="Proteomes" id="UP000053201">
    <property type="component" value="Unassembled WGS sequence"/>
</dbReference>
<feature type="domain" description="Enoyl reductase (ER)" evidence="2">
    <location>
        <begin position="22"/>
        <end position="343"/>
    </location>
</feature>
<dbReference type="Pfam" id="PF16884">
    <property type="entry name" value="ADH_N_2"/>
    <property type="match status" value="1"/>
</dbReference>
<dbReference type="GO" id="GO:0016628">
    <property type="term" value="F:oxidoreductase activity, acting on the CH-CH group of donors, NAD or NADP as acceptor"/>
    <property type="evidence" value="ECO:0007669"/>
    <property type="project" value="InterPro"/>
</dbReference>
<accession>A0A0L0HB51</accession>
<dbReference type="OMA" id="MISDYNT"/>
<evidence type="ECO:0000313" key="3">
    <source>
        <dbReference type="EMBL" id="KNC98089.1"/>
    </source>
</evidence>
<dbReference type="VEuPathDB" id="FungiDB:SPPG_06499"/>
<reference evidence="3 4" key="1">
    <citation type="submission" date="2009-08" db="EMBL/GenBank/DDBJ databases">
        <title>The Genome Sequence of Spizellomyces punctatus strain DAOM BR117.</title>
        <authorList>
            <consortium name="The Broad Institute Genome Sequencing Platform"/>
            <person name="Russ C."/>
            <person name="Cuomo C."/>
            <person name="Shea T."/>
            <person name="Young S.K."/>
            <person name="Zeng Q."/>
            <person name="Koehrsen M."/>
            <person name="Haas B."/>
            <person name="Borodovsky M."/>
            <person name="Guigo R."/>
            <person name="Alvarado L."/>
            <person name="Berlin A."/>
            <person name="Bochicchio J."/>
            <person name="Borenstein D."/>
            <person name="Chapman S."/>
            <person name="Chen Z."/>
            <person name="Engels R."/>
            <person name="Freedman E."/>
            <person name="Gellesch M."/>
            <person name="Goldberg J."/>
            <person name="Griggs A."/>
            <person name="Gujja S."/>
            <person name="Heiman D."/>
            <person name="Hepburn T."/>
            <person name="Howarth C."/>
            <person name="Jen D."/>
            <person name="Larson L."/>
            <person name="Lewis B."/>
            <person name="Mehta T."/>
            <person name="Park D."/>
            <person name="Pearson M."/>
            <person name="Roberts A."/>
            <person name="Saif S."/>
            <person name="Shenoy N."/>
            <person name="Sisk P."/>
            <person name="Stolte C."/>
            <person name="Sykes S."/>
            <person name="Thomson T."/>
            <person name="Walk T."/>
            <person name="White J."/>
            <person name="Yandava C."/>
            <person name="Burger G."/>
            <person name="Gray M.W."/>
            <person name="Holland P.W.H."/>
            <person name="King N."/>
            <person name="Lang F.B.F."/>
            <person name="Roger A.J."/>
            <person name="Ruiz-Trillo I."/>
            <person name="Lander E."/>
            <person name="Nusbaum C."/>
        </authorList>
    </citation>
    <scope>NUCLEOTIDE SEQUENCE [LARGE SCALE GENOMIC DNA]</scope>
    <source>
        <strain evidence="3 4">DAOM BR117</strain>
    </source>
</reference>